<keyword evidence="2" id="KW-1185">Reference proteome</keyword>
<sequence length="271" mass="31354">MLFFHQLIVSQNDKIYFVQNLDTLKDYKIQFSDKSVLMPNLHGGVNKAEIDFTLQPTIQYSFYEELLEESKIINNLYQLNAELQNEEVFIQSHKKEFIEIKTKGISIVRTESTGANLYLIRIDNINFKKIVGVEIKISKGFNTPGWSYKNKSKGKTVEISLMKLDSTSVVAFENKIIANKEEVINFDGNGWLKFDLSEEKVLNPNTKFLGLIIFSKNRITYKTSPANSNSDQIYKMDPVFVTKNFSRKLVGWKMNNDLDSSFIKFKIILEK</sequence>
<dbReference type="AlphaFoldDB" id="A0A1M6H562"/>
<gene>
    <name evidence="1" type="ORF">SAMN04488096_109131</name>
</gene>
<proteinExistence type="predicted"/>
<protein>
    <submittedName>
        <fullName evidence="1">Uncharacterized protein</fullName>
    </submittedName>
</protein>
<dbReference type="EMBL" id="FQYY01000009">
    <property type="protein sequence ID" value="SHJ17325.1"/>
    <property type="molecule type" value="Genomic_DNA"/>
</dbReference>
<organism evidence="1 2">
    <name type="scientific">Mesonia phycicola</name>
    <dbReference type="NCBI Taxonomy" id="579105"/>
    <lineage>
        <taxon>Bacteria</taxon>
        <taxon>Pseudomonadati</taxon>
        <taxon>Bacteroidota</taxon>
        <taxon>Flavobacteriia</taxon>
        <taxon>Flavobacteriales</taxon>
        <taxon>Flavobacteriaceae</taxon>
        <taxon>Mesonia</taxon>
    </lineage>
</organism>
<accession>A0A1M6H562</accession>
<evidence type="ECO:0000313" key="2">
    <source>
        <dbReference type="Proteomes" id="UP000184225"/>
    </source>
</evidence>
<dbReference type="Proteomes" id="UP000184225">
    <property type="component" value="Unassembled WGS sequence"/>
</dbReference>
<name>A0A1M6H562_9FLAO</name>
<evidence type="ECO:0000313" key="1">
    <source>
        <dbReference type="EMBL" id="SHJ17325.1"/>
    </source>
</evidence>
<dbReference type="STRING" id="579105.SAMN04488096_109131"/>
<reference evidence="1 2" key="1">
    <citation type="submission" date="2016-11" db="EMBL/GenBank/DDBJ databases">
        <authorList>
            <person name="Jaros S."/>
            <person name="Januszkiewicz K."/>
            <person name="Wedrychowicz H."/>
        </authorList>
    </citation>
    <scope>NUCLEOTIDE SEQUENCE [LARGE SCALE GENOMIC DNA]</scope>
    <source>
        <strain evidence="1 2">DSM 21425</strain>
    </source>
</reference>